<evidence type="ECO:0000256" key="1">
    <source>
        <dbReference type="SAM" id="MobiDB-lite"/>
    </source>
</evidence>
<dbReference type="EMBL" id="HF935200">
    <property type="protein sequence ID" value="CCX04377.1"/>
    <property type="molecule type" value="Genomic_DNA"/>
</dbReference>
<feature type="compositionally biased region" description="Low complexity" evidence="1">
    <location>
        <begin position="52"/>
        <end position="63"/>
    </location>
</feature>
<organism evidence="2 3">
    <name type="scientific">Pyronema omphalodes (strain CBS 100304)</name>
    <name type="common">Pyronema confluens</name>
    <dbReference type="NCBI Taxonomy" id="1076935"/>
    <lineage>
        <taxon>Eukaryota</taxon>
        <taxon>Fungi</taxon>
        <taxon>Dikarya</taxon>
        <taxon>Ascomycota</taxon>
        <taxon>Pezizomycotina</taxon>
        <taxon>Pezizomycetes</taxon>
        <taxon>Pezizales</taxon>
        <taxon>Pyronemataceae</taxon>
        <taxon>Pyronema</taxon>
    </lineage>
</organism>
<protein>
    <submittedName>
        <fullName evidence="2">Uncharacterized protein</fullName>
    </submittedName>
</protein>
<keyword evidence="3" id="KW-1185">Reference proteome</keyword>
<dbReference type="Proteomes" id="UP000018144">
    <property type="component" value="Unassembled WGS sequence"/>
</dbReference>
<accession>U4KU27</accession>
<proteinExistence type="predicted"/>
<evidence type="ECO:0000313" key="2">
    <source>
        <dbReference type="EMBL" id="CCX04377.1"/>
    </source>
</evidence>
<name>U4KU27_PYROM</name>
<reference evidence="2 3" key="1">
    <citation type="journal article" date="2013" name="PLoS Genet.">
        <title>The genome and development-dependent transcriptomes of Pyronema confluens: a window into fungal evolution.</title>
        <authorList>
            <person name="Traeger S."/>
            <person name="Altegoer F."/>
            <person name="Freitag M."/>
            <person name="Gabaldon T."/>
            <person name="Kempken F."/>
            <person name="Kumar A."/>
            <person name="Marcet-Houben M."/>
            <person name="Poggeler S."/>
            <person name="Stajich J.E."/>
            <person name="Nowrousian M."/>
        </authorList>
    </citation>
    <scope>NUCLEOTIDE SEQUENCE [LARGE SCALE GENOMIC DNA]</scope>
    <source>
        <strain evidence="3">CBS 100304</strain>
        <tissue evidence="2">Vegetative mycelium</tissue>
    </source>
</reference>
<dbReference type="AlphaFoldDB" id="U4KU27"/>
<gene>
    <name evidence="2" type="ORF">PCON_01954</name>
</gene>
<evidence type="ECO:0000313" key="3">
    <source>
        <dbReference type="Proteomes" id="UP000018144"/>
    </source>
</evidence>
<feature type="region of interest" description="Disordered" evidence="1">
    <location>
        <begin position="38"/>
        <end position="63"/>
    </location>
</feature>
<sequence>MKFSRFTILCPGEELSFFRFHILPSNFPKCQFCSRQQAASDEPIPPSQGPISPRNDSSSPLSS</sequence>